<protein>
    <submittedName>
        <fullName evidence="7">ABC transporter ATP-binding protein</fullName>
    </submittedName>
</protein>
<evidence type="ECO:0000259" key="6">
    <source>
        <dbReference type="PROSITE" id="PS50893"/>
    </source>
</evidence>
<dbReference type="Proteomes" id="UP000460257">
    <property type="component" value="Unassembled WGS sequence"/>
</dbReference>
<dbReference type="EMBL" id="VOGC01000006">
    <property type="protein sequence ID" value="MQN01691.1"/>
    <property type="molecule type" value="Genomic_DNA"/>
</dbReference>
<comment type="similarity">
    <text evidence="1">Belongs to the ABC transporter superfamily.</text>
</comment>
<keyword evidence="2" id="KW-0813">Transport</keyword>
<name>A0A6N7J130_9FIRM</name>
<dbReference type="AlphaFoldDB" id="A0A6N7J130"/>
<feature type="compositionally biased region" description="Acidic residues" evidence="5">
    <location>
        <begin position="252"/>
        <end position="284"/>
    </location>
</feature>
<evidence type="ECO:0000256" key="1">
    <source>
        <dbReference type="ARBA" id="ARBA00005417"/>
    </source>
</evidence>
<dbReference type="Pfam" id="PF00005">
    <property type="entry name" value="ABC_tran"/>
    <property type="match status" value="1"/>
</dbReference>
<dbReference type="SMART" id="SM00382">
    <property type="entry name" value="AAA"/>
    <property type="match status" value="1"/>
</dbReference>
<dbReference type="InterPro" id="IPR027417">
    <property type="entry name" value="P-loop_NTPase"/>
</dbReference>
<evidence type="ECO:0000256" key="5">
    <source>
        <dbReference type="SAM" id="MobiDB-lite"/>
    </source>
</evidence>
<evidence type="ECO:0000256" key="4">
    <source>
        <dbReference type="ARBA" id="ARBA00022840"/>
    </source>
</evidence>
<keyword evidence="4 7" id="KW-0067">ATP-binding</keyword>
<dbReference type="InterPro" id="IPR003439">
    <property type="entry name" value="ABC_transporter-like_ATP-bd"/>
</dbReference>
<evidence type="ECO:0000256" key="2">
    <source>
        <dbReference type="ARBA" id="ARBA00022448"/>
    </source>
</evidence>
<dbReference type="GO" id="GO:0005524">
    <property type="term" value="F:ATP binding"/>
    <property type="evidence" value="ECO:0007669"/>
    <property type="project" value="UniProtKB-KW"/>
</dbReference>
<feature type="region of interest" description="Disordered" evidence="5">
    <location>
        <begin position="232"/>
        <end position="284"/>
    </location>
</feature>
<sequence length="284" mass="31788">MLKVEHLTKKYGKHTVVNDLSFTADKGEIVGLLGPNGAGKSTTMNMLTGYLAPDEGSIELDGKDLTNPKNRKKVLIGYMPEVPPLYNDMTVKEYLIFASELKGVKHADRKDKVDKVMEETAVGDVKDRLIKNLSKGYRQRVGFACAVLGDPEVIILDEPTAGLDPRQIVAMRDLILSLKKDHLVIISSHILSEIEEVCDHVLIISKGKLVLSDNTEHLLEEHDESLEDVFLELTSDEEDKKESKPVSSRFEDQEDTDDSTSDEDEDTEETDAEETNSEDEEDRK</sequence>
<organism evidence="7 8">
    <name type="scientific">Candidatus Weimeria bifida</name>
    <dbReference type="NCBI Taxonomy" id="2599074"/>
    <lineage>
        <taxon>Bacteria</taxon>
        <taxon>Bacillati</taxon>
        <taxon>Bacillota</taxon>
        <taxon>Clostridia</taxon>
        <taxon>Lachnospirales</taxon>
        <taxon>Lachnospiraceae</taxon>
        <taxon>Candidatus Weimeria</taxon>
    </lineage>
</organism>
<dbReference type="PANTHER" id="PTHR43335">
    <property type="entry name" value="ABC TRANSPORTER, ATP-BINDING PROTEIN"/>
    <property type="match status" value="1"/>
</dbReference>
<evidence type="ECO:0000313" key="7">
    <source>
        <dbReference type="EMBL" id="MQN01691.1"/>
    </source>
</evidence>
<dbReference type="PROSITE" id="PS50893">
    <property type="entry name" value="ABC_TRANSPORTER_2"/>
    <property type="match status" value="1"/>
</dbReference>
<reference evidence="7" key="1">
    <citation type="journal article" date="2020" name="Appl. Environ. Microbiol.">
        <title>Medium-Chain Fatty Acid Synthesis by 'Candidatus Weimeria bifida' gen. nov., sp. nov., and 'Candidatus Pseudoramibacter fermentans' sp. nov.</title>
        <authorList>
            <person name="Scarborough M.J."/>
            <person name="Myers K.S."/>
            <person name="Donohue T.J."/>
            <person name="Noguera D.R."/>
        </authorList>
    </citation>
    <scope>NUCLEOTIDE SEQUENCE</scope>
    <source>
        <strain evidence="7">LCO1.1</strain>
    </source>
</reference>
<proteinExistence type="inferred from homology"/>
<comment type="caution">
    <text evidence="7">The sequence shown here is derived from an EMBL/GenBank/DDBJ whole genome shotgun (WGS) entry which is preliminary data.</text>
</comment>
<dbReference type="SUPFAM" id="SSF52540">
    <property type="entry name" value="P-loop containing nucleoside triphosphate hydrolases"/>
    <property type="match status" value="1"/>
</dbReference>
<feature type="domain" description="ABC transporter" evidence="6">
    <location>
        <begin position="2"/>
        <end position="231"/>
    </location>
</feature>
<dbReference type="CDD" id="cd03230">
    <property type="entry name" value="ABC_DR_subfamily_A"/>
    <property type="match status" value="1"/>
</dbReference>
<evidence type="ECO:0000313" key="8">
    <source>
        <dbReference type="Proteomes" id="UP000460257"/>
    </source>
</evidence>
<dbReference type="GO" id="GO:0016887">
    <property type="term" value="F:ATP hydrolysis activity"/>
    <property type="evidence" value="ECO:0007669"/>
    <property type="project" value="InterPro"/>
</dbReference>
<keyword evidence="8" id="KW-1185">Reference proteome</keyword>
<evidence type="ECO:0000256" key="3">
    <source>
        <dbReference type="ARBA" id="ARBA00022741"/>
    </source>
</evidence>
<dbReference type="Gene3D" id="3.40.50.300">
    <property type="entry name" value="P-loop containing nucleotide triphosphate hydrolases"/>
    <property type="match status" value="1"/>
</dbReference>
<gene>
    <name evidence="7" type="ORF">FRC54_07185</name>
</gene>
<accession>A0A6N7J130</accession>
<dbReference type="InterPro" id="IPR003593">
    <property type="entry name" value="AAA+_ATPase"/>
</dbReference>
<dbReference type="PANTHER" id="PTHR43335:SF4">
    <property type="entry name" value="ABC TRANSPORTER, ATP-BINDING PROTEIN"/>
    <property type="match status" value="1"/>
</dbReference>
<keyword evidence="3" id="KW-0547">Nucleotide-binding</keyword>